<sequence length="196" mass="20756">MSTGGAAIHIGPAATDDLASLARLCSTAFADDAFTRWMHPDGAAREVVLEHMFAATLSEAIPMGGVLAALDPDAALVGVSIWLEPRVESAVGIPGDDPLARRMRAVQEATDAVRPVAPHVHLASMAVLPARRGEGIGAMMLEEGWCRAAARGLPCYLEASSQDNRRLYRRNGFVDIGAPIVAAPAAPPLWPMWRSL</sequence>
<evidence type="ECO:0000313" key="2">
    <source>
        <dbReference type="EMBL" id="TWS17726.1"/>
    </source>
</evidence>
<dbReference type="PROSITE" id="PS51186">
    <property type="entry name" value="GNAT"/>
    <property type="match status" value="1"/>
</dbReference>
<evidence type="ECO:0000313" key="3">
    <source>
        <dbReference type="Proteomes" id="UP000317291"/>
    </source>
</evidence>
<proteinExistence type="predicted"/>
<name>A0A5C5R4X7_9ACTN</name>
<dbReference type="OrthoDB" id="7057833at2"/>
<organism evidence="2 3">
    <name type="scientific">Tsukamurella asaccharolytica</name>
    <dbReference type="NCBI Taxonomy" id="2592067"/>
    <lineage>
        <taxon>Bacteria</taxon>
        <taxon>Bacillati</taxon>
        <taxon>Actinomycetota</taxon>
        <taxon>Actinomycetes</taxon>
        <taxon>Mycobacteriales</taxon>
        <taxon>Tsukamurellaceae</taxon>
        <taxon>Tsukamurella</taxon>
    </lineage>
</organism>
<accession>A0A5C5R4X7</accession>
<comment type="caution">
    <text evidence="2">The sequence shown here is derived from an EMBL/GenBank/DDBJ whole genome shotgun (WGS) entry which is preliminary data.</text>
</comment>
<dbReference type="Proteomes" id="UP000317291">
    <property type="component" value="Unassembled WGS sequence"/>
</dbReference>
<gene>
    <name evidence="2" type="ORF">FK529_19130</name>
</gene>
<feature type="domain" description="N-acetyltransferase" evidence="1">
    <location>
        <begin position="8"/>
        <end position="196"/>
    </location>
</feature>
<dbReference type="PANTHER" id="PTHR42791:SF1">
    <property type="entry name" value="N-ACETYLTRANSFERASE DOMAIN-CONTAINING PROTEIN"/>
    <property type="match status" value="1"/>
</dbReference>
<keyword evidence="2" id="KW-0808">Transferase</keyword>
<keyword evidence="3" id="KW-1185">Reference proteome</keyword>
<dbReference type="Gene3D" id="3.40.630.30">
    <property type="match status" value="1"/>
</dbReference>
<dbReference type="InterPro" id="IPR000182">
    <property type="entry name" value="GNAT_dom"/>
</dbReference>
<dbReference type="RefSeq" id="WP_146564159.1">
    <property type="nucleotide sequence ID" value="NZ_VIGW01000020.1"/>
</dbReference>
<dbReference type="PANTHER" id="PTHR42791">
    <property type="entry name" value="GNAT FAMILY ACETYLTRANSFERASE"/>
    <property type="match status" value="1"/>
</dbReference>
<dbReference type="GO" id="GO:0016747">
    <property type="term" value="F:acyltransferase activity, transferring groups other than amino-acyl groups"/>
    <property type="evidence" value="ECO:0007669"/>
    <property type="project" value="InterPro"/>
</dbReference>
<dbReference type="SUPFAM" id="SSF55729">
    <property type="entry name" value="Acyl-CoA N-acyltransferases (Nat)"/>
    <property type="match status" value="1"/>
</dbReference>
<dbReference type="AlphaFoldDB" id="A0A5C5R4X7"/>
<reference evidence="2 3" key="1">
    <citation type="submission" date="2019-06" db="EMBL/GenBank/DDBJ databases">
        <title>Tsukamurella conjunctivitidis sp. nov., Tsukamurella assacharolytica sp. nov. and Tsukamurella sputae sp. nov. isolated from patients with conjunctivitis, bacteraemia (lymphoma) and respiratory infection (sputum) in Hong Kong.</title>
        <authorList>
            <person name="Teng J.L.L."/>
            <person name="Lee H.H."/>
            <person name="Fong J.Y.H."/>
            <person name="Fok K.M.N."/>
            <person name="Lau S.K.P."/>
            <person name="Woo P.C.Y."/>
        </authorList>
    </citation>
    <scope>NUCLEOTIDE SEQUENCE [LARGE SCALE GENOMIC DNA]</scope>
    <source>
        <strain evidence="2 3">HKU71</strain>
    </source>
</reference>
<protein>
    <submittedName>
        <fullName evidence="2">GNAT family N-acetyltransferase</fullName>
    </submittedName>
</protein>
<dbReference type="CDD" id="cd04301">
    <property type="entry name" value="NAT_SF"/>
    <property type="match status" value="1"/>
</dbReference>
<dbReference type="InterPro" id="IPR016181">
    <property type="entry name" value="Acyl_CoA_acyltransferase"/>
</dbReference>
<evidence type="ECO:0000259" key="1">
    <source>
        <dbReference type="PROSITE" id="PS51186"/>
    </source>
</evidence>
<dbReference type="EMBL" id="VIGW01000020">
    <property type="protein sequence ID" value="TWS17726.1"/>
    <property type="molecule type" value="Genomic_DNA"/>
</dbReference>
<dbReference type="InterPro" id="IPR052523">
    <property type="entry name" value="Trichothecene_AcTrans"/>
</dbReference>
<dbReference type="Pfam" id="PF13508">
    <property type="entry name" value="Acetyltransf_7"/>
    <property type="match status" value="1"/>
</dbReference>